<name>A0A8J4YFG8_CHIOP</name>
<dbReference type="Proteomes" id="UP000770661">
    <property type="component" value="Unassembled WGS sequence"/>
</dbReference>
<gene>
    <name evidence="1" type="ORF">GWK47_035451</name>
</gene>
<accession>A0A8J4YFG8</accession>
<evidence type="ECO:0000313" key="1">
    <source>
        <dbReference type="EMBL" id="KAG0727043.1"/>
    </source>
</evidence>
<sequence>MEYFPLAWSSCPPSYLARPEHVQRRAQRLVNGKSPHLVLDSFQPLQERRYVAGLYVMHKALNLHTPHLAATKLPRPPPPLHSTRVAPYRQEQVNVPFSRTEHHLRSFLPRYGRLWNQLVRQTDLHHHASLQDLKRGVNRWLIA</sequence>
<comment type="caution">
    <text evidence="1">The sequence shown here is derived from an EMBL/GenBank/DDBJ whole genome shotgun (WGS) entry which is preliminary data.</text>
</comment>
<proteinExistence type="predicted"/>
<evidence type="ECO:0000313" key="2">
    <source>
        <dbReference type="Proteomes" id="UP000770661"/>
    </source>
</evidence>
<dbReference type="OrthoDB" id="7480422at2759"/>
<organism evidence="1 2">
    <name type="scientific">Chionoecetes opilio</name>
    <name type="common">Atlantic snow crab</name>
    <name type="synonym">Cancer opilio</name>
    <dbReference type="NCBI Taxonomy" id="41210"/>
    <lineage>
        <taxon>Eukaryota</taxon>
        <taxon>Metazoa</taxon>
        <taxon>Ecdysozoa</taxon>
        <taxon>Arthropoda</taxon>
        <taxon>Crustacea</taxon>
        <taxon>Multicrustacea</taxon>
        <taxon>Malacostraca</taxon>
        <taxon>Eumalacostraca</taxon>
        <taxon>Eucarida</taxon>
        <taxon>Decapoda</taxon>
        <taxon>Pleocyemata</taxon>
        <taxon>Brachyura</taxon>
        <taxon>Eubrachyura</taxon>
        <taxon>Majoidea</taxon>
        <taxon>Majidae</taxon>
        <taxon>Chionoecetes</taxon>
    </lineage>
</organism>
<dbReference type="AlphaFoldDB" id="A0A8J4YFG8"/>
<reference evidence="1" key="1">
    <citation type="submission" date="2020-07" db="EMBL/GenBank/DDBJ databases">
        <title>The High-quality genome of the commercially important snow crab, Chionoecetes opilio.</title>
        <authorList>
            <person name="Jeong J.-H."/>
            <person name="Ryu S."/>
        </authorList>
    </citation>
    <scope>NUCLEOTIDE SEQUENCE</scope>
    <source>
        <strain evidence="1">MADBK_172401_WGS</strain>
        <tissue evidence="1">Digestive gland</tissue>
    </source>
</reference>
<protein>
    <submittedName>
        <fullName evidence="1">Uncharacterized protein</fullName>
    </submittedName>
</protein>
<dbReference type="EMBL" id="JACEEZ010003766">
    <property type="protein sequence ID" value="KAG0727043.1"/>
    <property type="molecule type" value="Genomic_DNA"/>
</dbReference>
<keyword evidence="2" id="KW-1185">Reference proteome</keyword>